<evidence type="ECO:0000313" key="18">
    <source>
        <dbReference type="EMBL" id="PKI83952.1"/>
    </source>
</evidence>
<protein>
    <submittedName>
        <fullName evidence="18">Rad5p</fullName>
    </submittedName>
</protein>
<comment type="similarity">
    <text evidence="2">Belongs to the SNF2/RAD54 helicase family.</text>
</comment>
<keyword evidence="7" id="KW-0378">Hydrolase</keyword>
<evidence type="ECO:0000256" key="4">
    <source>
        <dbReference type="ARBA" id="ARBA00022741"/>
    </source>
</evidence>
<dbReference type="SUPFAM" id="SSF57850">
    <property type="entry name" value="RING/U-box"/>
    <property type="match status" value="1"/>
</dbReference>
<evidence type="ECO:0000256" key="8">
    <source>
        <dbReference type="ARBA" id="ARBA00022806"/>
    </source>
</evidence>
<comment type="subcellular location">
    <subcellularLocation>
        <location evidence="1">Nucleus</location>
    </subcellularLocation>
</comment>
<dbReference type="Pfam" id="PF08797">
    <property type="entry name" value="HIRAN"/>
    <property type="match status" value="1"/>
</dbReference>
<reference evidence="18 19" key="1">
    <citation type="submission" date="2017-10" db="EMBL/GenBank/DDBJ databases">
        <title>A novel species of cold-tolerant Malassezia isolated from bats.</title>
        <authorList>
            <person name="Lorch J.M."/>
            <person name="Palmer J.M."/>
            <person name="Vanderwolf K.J."/>
            <person name="Schmidt K.Z."/>
            <person name="Verant M.L."/>
            <person name="Weller T.J."/>
            <person name="Blehert D.S."/>
        </authorList>
    </citation>
    <scope>NUCLEOTIDE SEQUENCE [LARGE SCALE GENOMIC DNA]</scope>
    <source>
        <strain evidence="18 19">NWHC:44797-103</strain>
    </source>
</reference>
<dbReference type="SMART" id="SM00910">
    <property type="entry name" value="HIRAN"/>
    <property type="match status" value="1"/>
</dbReference>
<keyword evidence="5" id="KW-0227">DNA damage</keyword>
<dbReference type="InterPro" id="IPR027417">
    <property type="entry name" value="P-loop_NTPase"/>
</dbReference>
<feature type="domain" description="Helicase ATP-binding" evidence="16">
    <location>
        <begin position="330"/>
        <end position="531"/>
    </location>
</feature>
<dbReference type="GO" id="GO:0006281">
    <property type="term" value="P:DNA repair"/>
    <property type="evidence" value="ECO:0007669"/>
    <property type="project" value="UniProtKB-KW"/>
</dbReference>
<dbReference type="GeneID" id="80901697"/>
<organism evidence="18 19">
    <name type="scientific">Malassezia vespertilionis</name>
    <dbReference type="NCBI Taxonomy" id="2020962"/>
    <lineage>
        <taxon>Eukaryota</taxon>
        <taxon>Fungi</taxon>
        <taxon>Dikarya</taxon>
        <taxon>Basidiomycota</taxon>
        <taxon>Ustilaginomycotina</taxon>
        <taxon>Malasseziomycetes</taxon>
        <taxon>Malasseziales</taxon>
        <taxon>Malasseziaceae</taxon>
        <taxon>Malassezia</taxon>
    </lineage>
</organism>
<gene>
    <name evidence="18" type="primary">RAD5</name>
    <name evidence="18" type="ORF">MVES_002066</name>
</gene>
<evidence type="ECO:0000256" key="10">
    <source>
        <dbReference type="ARBA" id="ARBA00022840"/>
    </source>
</evidence>
<dbReference type="PROSITE" id="PS51192">
    <property type="entry name" value="HELICASE_ATP_BIND_1"/>
    <property type="match status" value="1"/>
</dbReference>
<dbReference type="GO" id="GO:0008094">
    <property type="term" value="F:ATP-dependent activity, acting on DNA"/>
    <property type="evidence" value="ECO:0007669"/>
    <property type="project" value="TreeGrafter"/>
</dbReference>
<evidence type="ECO:0000256" key="2">
    <source>
        <dbReference type="ARBA" id="ARBA00007025"/>
    </source>
</evidence>
<dbReference type="InterPro" id="IPR049730">
    <property type="entry name" value="SNF2/RAD54-like_C"/>
</dbReference>
<dbReference type="GO" id="GO:0005524">
    <property type="term" value="F:ATP binding"/>
    <property type="evidence" value="ECO:0007669"/>
    <property type="project" value="UniProtKB-KW"/>
</dbReference>
<dbReference type="EMBL" id="KZ454990">
    <property type="protein sequence ID" value="PKI83952.1"/>
    <property type="molecule type" value="Genomic_DNA"/>
</dbReference>
<evidence type="ECO:0000259" key="16">
    <source>
        <dbReference type="PROSITE" id="PS51192"/>
    </source>
</evidence>
<dbReference type="GO" id="GO:0016818">
    <property type="term" value="F:hydrolase activity, acting on acid anhydrides, in phosphorus-containing anhydrides"/>
    <property type="evidence" value="ECO:0007669"/>
    <property type="project" value="InterPro"/>
</dbReference>
<dbReference type="Proteomes" id="UP000232875">
    <property type="component" value="Unassembled WGS sequence"/>
</dbReference>
<evidence type="ECO:0000256" key="6">
    <source>
        <dbReference type="ARBA" id="ARBA00022771"/>
    </source>
</evidence>
<dbReference type="Gene3D" id="3.40.50.300">
    <property type="entry name" value="P-loop containing nucleotide triphosphate hydrolases"/>
    <property type="match status" value="1"/>
</dbReference>
<dbReference type="InterPro" id="IPR038718">
    <property type="entry name" value="SNF2-like_sf"/>
</dbReference>
<dbReference type="InterPro" id="IPR050628">
    <property type="entry name" value="SNF2_RAD54_helicase_TF"/>
</dbReference>
<dbReference type="Gene3D" id="3.30.40.10">
    <property type="entry name" value="Zinc/RING finger domain, C3HC4 (zinc finger)"/>
    <property type="match status" value="1"/>
</dbReference>
<dbReference type="InterPro" id="IPR000330">
    <property type="entry name" value="SNF2_N"/>
</dbReference>
<feature type="region of interest" description="Disordered" evidence="14">
    <location>
        <begin position="207"/>
        <end position="232"/>
    </location>
</feature>
<dbReference type="GO" id="GO:0005634">
    <property type="term" value="C:nucleus"/>
    <property type="evidence" value="ECO:0007669"/>
    <property type="project" value="UniProtKB-SubCell"/>
</dbReference>
<dbReference type="InterPro" id="IPR001650">
    <property type="entry name" value="Helicase_C-like"/>
</dbReference>
<dbReference type="PROSITE" id="PS00690">
    <property type="entry name" value="DEAH_ATP_HELICASE"/>
    <property type="match status" value="1"/>
</dbReference>
<accession>A0A2N1JBQ6</accession>
<evidence type="ECO:0000256" key="5">
    <source>
        <dbReference type="ARBA" id="ARBA00022763"/>
    </source>
</evidence>
<dbReference type="InterPro" id="IPR014905">
    <property type="entry name" value="HIRAN"/>
</dbReference>
<dbReference type="PANTHER" id="PTHR45626:SF22">
    <property type="entry name" value="DNA REPAIR PROTEIN RAD5"/>
    <property type="match status" value="1"/>
</dbReference>
<keyword evidence="10" id="KW-0067">ATP-binding</keyword>
<dbReference type="SMART" id="SM00490">
    <property type="entry name" value="HELICc"/>
    <property type="match status" value="1"/>
</dbReference>
<dbReference type="STRING" id="2020962.A0A2N1JBQ6"/>
<evidence type="ECO:0000256" key="7">
    <source>
        <dbReference type="ARBA" id="ARBA00022801"/>
    </source>
</evidence>
<dbReference type="OrthoDB" id="448448at2759"/>
<feature type="domain" description="Helicase C-terminal" evidence="17">
    <location>
        <begin position="796"/>
        <end position="951"/>
    </location>
</feature>
<evidence type="ECO:0000256" key="12">
    <source>
        <dbReference type="ARBA" id="ARBA00023242"/>
    </source>
</evidence>
<dbReference type="GO" id="GO:0008270">
    <property type="term" value="F:zinc ion binding"/>
    <property type="evidence" value="ECO:0007669"/>
    <property type="project" value="UniProtKB-KW"/>
</dbReference>
<dbReference type="GO" id="GO:0003676">
    <property type="term" value="F:nucleic acid binding"/>
    <property type="evidence" value="ECO:0007669"/>
    <property type="project" value="InterPro"/>
</dbReference>
<dbReference type="InterPro" id="IPR002464">
    <property type="entry name" value="DNA/RNA_helicase_DEAH_CS"/>
</dbReference>
<keyword evidence="19" id="KW-1185">Reference proteome</keyword>
<evidence type="ECO:0000256" key="3">
    <source>
        <dbReference type="ARBA" id="ARBA00022723"/>
    </source>
</evidence>
<dbReference type="PANTHER" id="PTHR45626">
    <property type="entry name" value="TRANSCRIPTION TERMINATION FACTOR 2-RELATED"/>
    <property type="match status" value="1"/>
</dbReference>
<evidence type="ECO:0000313" key="19">
    <source>
        <dbReference type="Proteomes" id="UP000232875"/>
    </source>
</evidence>
<evidence type="ECO:0000256" key="14">
    <source>
        <dbReference type="SAM" id="MobiDB-lite"/>
    </source>
</evidence>
<dbReference type="InterPro" id="IPR014001">
    <property type="entry name" value="Helicase_ATP-bd"/>
</dbReference>
<dbReference type="CDD" id="cd18793">
    <property type="entry name" value="SF2_C_SNF"/>
    <property type="match status" value="1"/>
</dbReference>
<dbReference type="Pfam" id="PF00176">
    <property type="entry name" value="SNF2-rel_dom"/>
    <property type="match status" value="1"/>
</dbReference>
<dbReference type="SUPFAM" id="SSF52540">
    <property type="entry name" value="P-loop containing nucleoside triphosphate hydrolases"/>
    <property type="match status" value="2"/>
</dbReference>
<dbReference type="PROSITE" id="PS51194">
    <property type="entry name" value="HELICASE_CTER"/>
    <property type="match status" value="1"/>
</dbReference>
<dbReference type="RefSeq" id="XP_056062997.1">
    <property type="nucleotide sequence ID" value="XM_056207022.1"/>
</dbReference>
<dbReference type="InterPro" id="IPR013083">
    <property type="entry name" value="Znf_RING/FYVE/PHD"/>
</dbReference>
<evidence type="ECO:0000256" key="9">
    <source>
        <dbReference type="ARBA" id="ARBA00022833"/>
    </source>
</evidence>
<dbReference type="SMART" id="SM00487">
    <property type="entry name" value="DEXDc"/>
    <property type="match status" value="1"/>
</dbReference>
<evidence type="ECO:0000259" key="15">
    <source>
        <dbReference type="PROSITE" id="PS50089"/>
    </source>
</evidence>
<keyword evidence="12" id="KW-0539">Nucleus</keyword>
<dbReference type="Gene3D" id="3.40.50.10810">
    <property type="entry name" value="Tandem AAA-ATPase domain"/>
    <property type="match status" value="1"/>
</dbReference>
<dbReference type="InterPro" id="IPR001841">
    <property type="entry name" value="Znf_RING"/>
</dbReference>
<dbReference type="CDD" id="cd18008">
    <property type="entry name" value="DEXDc_SHPRH-like"/>
    <property type="match status" value="1"/>
</dbReference>
<name>A0A2N1JBQ6_9BASI</name>
<keyword evidence="3" id="KW-0479">Metal-binding</keyword>
<feature type="domain" description="RING-type" evidence="15">
    <location>
        <begin position="711"/>
        <end position="756"/>
    </location>
</feature>
<proteinExistence type="inferred from homology"/>
<dbReference type="AlphaFoldDB" id="A0A2N1JBQ6"/>
<dbReference type="Pfam" id="PF00271">
    <property type="entry name" value="Helicase_C"/>
    <property type="match status" value="1"/>
</dbReference>
<keyword evidence="6 13" id="KW-0863">Zinc-finger</keyword>
<keyword evidence="4" id="KW-0547">Nucleotide-binding</keyword>
<evidence type="ECO:0000256" key="11">
    <source>
        <dbReference type="ARBA" id="ARBA00023204"/>
    </source>
</evidence>
<evidence type="ECO:0000259" key="17">
    <source>
        <dbReference type="PROSITE" id="PS51194"/>
    </source>
</evidence>
<dbReference type="PROSITE" id="PS50089">
    <property type="entry name" value="ZF_RING_2"/>
    <property type="match status" value="1"/>
</dbReference>
<keyword evidence="11" id="KW-0234">DNA repair</keyword>
<sequence length="959" mass="107461">MADAHANNAPLFFLDADEHSIPTPAPIQKDWRRRYLGTFVLPAYSMTKGSEYIRPGHQVMITRKKKSAPAKGAQAKLSFGSKSVPKSARERPDHVVRFSTLRGFEVGRIPVDVGGWMAPLLDNGTVEFDGFVVDCPVPLTVGADIILEIKAYMLKDAFRASVTAMCDLANDAQNLLAEESAHERHLRQRKAALHRLFRTCNLTPTKTMRASEEERSARTNKPTVNDDAENDGTEVSHANLRDIYAKAQQHDLSLPEIEPPATFALTLRPYQKQALGWMQEMEDAQGSSNRASTLHPLWEQYTFPFADDPDAGCEPFFYNPYIGDVSLHFQPASRGARGGILADEMGLGKTIMLASLIHANRALDSPEQPAKKARTLRQPSLASAFGAQRRTAGKSCATLVVAPMSLLSQWKSELERASVPGSLRVLLYYGDAREQLACALHESRVDVVITSYGTLTHEYKREIERAGTCLLFAESWHRVILDEAHNIKNRSTVAARASFLLHADRRWALTGTPIQNRLTDLYSLLRFLRVEPWGDVSFFNSFLAKPFASQSARALDIVQSILSSILLRREKGSHDKDGRLIVELPEKRFDTQRLAFSPAEREIYNSVYDRARARFRRLAAQGLVGRNFSLIFSVLMRLRQAVCHPMLVLHDRASRPESMPDEVNEEEKFYQHIHALIAKFQQGADGADGAHFALHVLDQLAQPCEADEEECPFCMELRQSKCFLPLCMHHGCRECLVQYLQACEDRGEEPHCPVCRKGPVQAEDLVESVRPQAPSRHKSEAPPLRGSTKLDALLTQLAQLMSNDSTMKGVIFSQFTGFLDLIQAHLKKAGYTFFRLDGRTSQAERAAILAQFAECDAQALFLISLRAGGVGLNLTAANHVWLMDCWWNQSIEDQAVDRIHRIGQTRPVTVHRFLIEETIEDRVLAIQRRKKELVEHALAQSASKDAPSEVMANLELLFG</sequence>
<evidence type="ECO:0000256" key="1">
    <source>
        <dbReference type="ARBA" id="ARBA00004123"/>
    </source>
</evidence>
<evidence type="ECO:0000256" key="13">
    <source>
        <dbReference type="PROSITE-ProRule" id="PRU00175"/>
    </source>
</evidence>
<keyword evidence="9" id="KW-0862">Zinc</keyword>
<keyword evidence="8" id="KW-0347">Helicase</keyword>
<dbReference type="GO" id="GO:0004386">
    <property type="term" value="F:helicase activity"/>
    <property type="evidence" value="ECO:0007669"/>
    <property type="project" value="UniProtKB-KW"/>
</dbReference>